<dbReference type="GO" id="GO:0005737">
    <property type="term" value="C:cytoplasm"/>
    <property type="evidence" value="ECO:0007669"/>
    <property type="project" value="UniProtKB-SubCell"/>
</dbReference>
<dbReference type="EMBL" id="MFZT01000002">
    <property type="protein sequence ID" value="OGK32056.1"/>
    <property type="molecule type" value="Genomic_DNA"/>
</dbReference>
<dbReference type="PANTHER" id="PTHR11451:SF44">
    <property type="entry name" value="THREONINE--TRNA LIGASE, CHLOROPLASTIC_MITOCHONDRIAL 2"/>
    <property type="match status" value="1"/>
</dbReference>
<dbReference type="Pfam" id="PF00587">
    <property type="entry name" value="tRNA-synt_2b"/>
    <property type="match status" value="1"/>
</dbReference>
<dbReference type="InterPro" id="IPR018163">
    <property type="entry name" value="Thr/Ala-tRNA-synth_IIc_edit"/>
</dbReference>
<dbReference type="FunFam" id="3.40.50.800:FF:000001">
    <property type="entry name" value="Threonine--tRNA ligase"/>
    <property type="match status" value="1"/>
</dbReference>
<evidence type="ECO:0000256" key="9">
    <source>
        <dbReference type="ARBA" id="ARBA00022884"/>
    </source>
</evidence>
<evidence type="ECO:0000259" key="14">
    <source>
        <dbReference type="PROSITE" id="PS50862"/>
    </source>
</evidence>
<reference evidence="15 16" key="1">
    <citation type="journal article" date="2016" name="Nat. Commun.">
        <title>Thousands of microbial genomes shed light on interconnected biogeochemical processes in an aquifer system.</title>
        <authorList>
            <person name="Anantharaman K."/>
            <person name="Brown C.T."/>
            <person name="Hug L.A."/>
            <person name="Sharon I."/>
            <person name="Castelle C.J."/>
            <person name="Probst A.J."/>
            <person name="Thomas B.C."/>
            <person name="Singh A."/>
            <person name="Wilkins M.J."/>
            <person name="Karaoz U."/>
            <person name="Brodie E.L."/>
            <person name="Williams K.H."/>
            <person name="Hubbard S.S."/>
            <person name="Banfield J.F."/>
        </authorList>
    </citation>
    <scope>NUCLEOTIDE SEQUENCE [LARGE SCALE GENOMIC DNA]</scope>
</reference>
<evidence type="ECO:0000256" key="8">
    <source>
        <dbReference type="ARBA" id="ARBA00022840"/>
    </source>
</evidence>
<dbReference type="HAMAP" id="MF_00184">
    <property type="entry name" value="Thr_tRNA_synth"/>
    <property type="match status" value="1"/>
</dbReference>
<dbReference type="GO" id="GO:0046872">
    <property type="term" value="F:metal ion binding"/>
    <property type="evidence" value="ECO:0007669"/>
    <property type="project" value="UniProtKB-KW"/>
</dbReference>
<keyword evidence="7 13" id="KW-0862">Zinc</keyword>
<feature type="binding site" evidence="13">
    <location>
        <position position="456"/>
    </location>
    <ligand>
        <name>Zn(2+)</name>
        <dbReference type="ChEBI" id="CHEBI:29105"/>
        <note>catalytic</note>
    </ligand>
</feature>
<dbReference type="InterPro" id="IPR047246">
    <property type="entry name" value="ThrRS_anticodon"/>
</dbReference>
<dbReference type="Proteomes" id="UP000178098">
    <property type="component" value="Unassembled WGS sequence"/>
</dbReference>
<evidence type="ECO:0000313" key="16">
    <source>
        <dbReference type="Proteomes" id="UP000178098"/>
    </source>
</evidence>
<dbReference type="InterPro" id="IPR006195">
    <property type="entry name" value="aa-tRNA-synth_II"/>
</dbReference>
<evidence type="ECO:0000256" key="1">
    <source>
        <dbReference type="ARBA" id="ARBA00008226"/>
    </source>
</evidence>
<dbReference type="AlphaFoldDB" id="A0A1F7HM78"/>
<name>A0A1F7HM78_9BACT</name>
<keyword evidence="9 13" id="KW-0694">RNA-binding</keyword>
<evidence type="ECO:0000256" key="3">
    <source>
        <dbReference type="ARBA" id="ARBA00022555"/>
    </source>
</evidence>
<dbReference type="InterPro" id="IPR004154">
    <property type="entry name" value="Anticodon-bd"/>
</dbReference>
<dbReference type="Pfam" id="PF03129">
    <property type="entry name" value="HGTP_anticodon"/>
    <property type="match status" value="1"/>
</dbReference>
<dbReference type="CDD" id="cd00860">
    <property type="entry name" value="ThrRS_anticodon"/>
    <property type="match status" value="1"/>
</dbReference>
<keyword evidence="4 13" id="KW-0436">Ligase</keyword>
<evidence type="ECO:0000256" key="12">
    <source>
        <dbReference type="ARBA" id="ARBA00049515"/>
    </source>
</evidence>
<dbReference type="InterPro" id="IPR012947">
    <property type="entry name" value="tRNA_SAD"/>
</dbReference>
<evidence type="ECO:0000256" key="10">
    <source>
        <dbReference type="ARBA" id="ARBA00022917"/>
    </source>
</evidence>
<keyword evidence="8 13" id="KW-0067">ATP-binding</keyword>
<dbReference type="GO" id="GO:0006435">
    <property type="term" value="P:threonyl-tRNA aminoacylation"/>
    <property type="evidence" value="ECO:0007669"/>
    <property type="project" value="UniProtKB-UniRule"/>
</dbReference>
<dbReference type="FunFam" id="3.30.930.10:FF:000002">
    <property type="entry name" value="Threonine--tRNA ligase"/>
    <property type="match status" value="1"/>
</dbReference>
<evidence type="ECO:0000256" key="11">
    <source>
        <dbReference type="ARBA" id="ARBA00023146"/>
    </source>
</evidence>
<dbReference type="NCBIfam" id="TIGR00418">
    <property type="entry name" value="thrS"/>
    <property type="match status" value="1"/>
</dbReference>
<dbReference type="PRINTS" id="PR01047">
    <property type="entry name" value="TRNASYNTHTHR"/>
</dbReference>
<accession>A0A1F7HM78</accession>
<dbReference type="SUPFAM" id="SSF55186">
    <property type="entry name" value="ThrRS/AlaRS common domain"/>
    <property type="match status" value="1"/>
</dbReference>
<dbReference type="Gene3D" id="3.30.980.10">
    <property type="entry name" value="Threonyl-trna Synthetase, Chain A, domain 2"/>
    <property type="match status" value="1"/>
</dbReference>
<comment type="cofactor">
    <cofactor evidence="13">
        <name>Zn(2+)</name>
        <dbReference type="ChEBI" id="CHEBI:29105"/>
    </cofactor>
    <text evidence="13">Binds 1 zinc ion per subunit.</text>
</comment>
<dbReference type="GO" id="GO:0005524">
    <property type="term" value="F:ATP binding"/>
    <property type="evidence" value="ECO:0007669"/>
    <property type="project" value="UniProtKB-UniRule"/>
</dbReference>
<comment type="subcellular location">
    <subcellularLocation>
        <location evidence="13">Cytoplasm</location>
    </subcellularLocation>
</comment>
<evidence type="ECO:0000256" key="7">
    <source>
        <dbReference type="ARBA" id="ARBA00022833"/>
    </source>
</evidence>
<keyword evidence="5 13" id="KW-0479">Metal-binding</keyword>
<sequence length="589" mass="67548">MSDNQEYLNNVRHSCAHLLAKAVKDLWPGTHNAIGPSIENGFYQDFDFGDIKISEADLPMIEKRMHELLPQWKEFVFNEVTPEKARELFKDNPYKLELLEEFAQDGKKLLTNNPGDFLDLCKMGHVEKPSQELQNFKLLSVAGAYWRGDEKNKMLTRIYGTAFPTAEELEKHLHTLEEARKRDHKILGRQLGLFTFSDLVGAGLPLWTPKGTLIRTLLDDYIWSLRKEKGYQKVAIPHITKKDLYEKSGHWEKFSDELFKIQTREGHLFAMKPMNCPHHTQIYAAEMRSYRDLPQRYAETTMVYRDEQTGELSGLSRVRCITQDDAHVFCRVSQIEDEALAIWDIVNHFYEALNFPLKIRLSLHDPVGMDAYLGSEDQWQTAEEKLRTLLKKNGADFYEGIGEAAFYGPKIDFISHDSLGREWQVATMQLDINMPERFNLFCINESGEEERIVMIHAAIMGSIERFMSVLIEHYAGAFPTWLSPVQVAVIPISEKHADLAEKVHSQLQEAGIRADLDSDNKTVSAKIRHHTLQKIPYMCIIGDTEAQKSASDGAQLYVSVRTREGVDQGLMSLSAFKDNILYEISNKKA</sequence>
<dbReference type="SUPFAM" id="SSF55681">
    <property type="entry name" value="Class II aaRS and biotin synthetases"/>
    <property type="match status" value="1"/>
</dbReference>
<dbReference type="Gene3D" id="3.40.50.800">
    <property type="entry name" value="Anticodon-binding domain"/>
    <property type="match status" value="1"/>
</dbReference>
<dbReference type="Gene3D" id="3.30.54.20">
    <property type="match status" value="1"/>
</dbReference>
<feature type="binding site" evidence="13">
    <location>
        <position position="327"/>
    </location>
    <ligand>
        <name>Zn(2+)</name>
        <dbReference type="ChEBI" id="CHEBI:29105"/>
        <note>catalytic</note>
    </ligand>
</feature>
<evidence type="ECO:0000313" key="15">
    <source>
        <dbReference type="EMBL" id="OGK32056.1"/>
    </source>
</evidence>
<keyword evidence="11 13" id="KW-0030">Aminoacyl-tRNA synthetase</keyword>
<keyword evidence="6 13" id="KW-0547">Nucleotide-binding</keyword>
<dbReference type="InterPro" id="IPR036621">
    <property type="entry name" value="Anticodon-bd_dom_sf"/>
</dbReference>
<feature type="binding site" evidence="13">
    <location>
        <position position="276"/>
    </location>
    <ligand>
        <name>Zn(2+)</name>
        <dbReference type="ChEBI" id="CHEBI:29105"/>
        <note>catalytic</note>
    </ligand>
</feature>
<keyword evidence="3 13" id="KW-0820">tRNA-binding</keyword>
<organism evidence="15 16">
    <name type="scientific">Candidatus Roizmanbacteria bacterium RIFCSPHIGHO2_02_FULL_43_11</name>
    <dbReference type="NCBI Taxonomy" id="1802043"/>
    <lineage>
        <taxon>Bacteria</taxon>
        <taxon>Candidatus Roizmaniibacteriota</taxon>
    </lineage>
</organism>
<comment type="subunit">
    <text evidence="13">Homodimer.</text>
</comment>
<evidence type="ECO:0000256" key="2">
    <source>
        <dbReference type="ARBA" id="ARBA00022490"/>
    </source>
</evidence>
<dbReference type="InterPro" id="IPR033728">
    <property type="entry name" value="ThrRS_core"/>
</dbReference>
<keyword evidence="10 13" id="KW-0648">Protein biosynthesis</keyword>
<dbReference type="SUPFAM" id="SSF52954">
    <property type="entry name" value="Class II aaRS ABD-related"/>
    <property type="match status" value="1"/>
</dbReference>
<dbReference type="EC" id="6.1.1.3" evidence="13"/>
<protein>
    <recommendedName>
        <fullName evidence="13">Threonine--tRNA ligase</fullName>
        <ecNumber evidence="13">6.1.1.3</ecNumber>
    </recommendedName>
    <alternativeName>
        <fullName evidence="13">Threonyl-tRNA synthetase</fullName>
        <shortName evidence="13">ThrRS</shortName>
    </alternativeName>
</protein>
<dbReference type="PANTHER" id="PTHR11451">
    <property type="entry name" value="THREONINE-TRNA LIGASE"/>
    <property type="match status" value="1"/>
</dbReference>
<dbReference type="SMART" id="SM00863">
    <property type="entry name" value="tRNA_SAD"/>
    <property type="match status" value="1"/>
</dbReference>
<dbReference type="GO" id="GO:0000049">
    <property type="term" value="F:tRNA binding"/>
    <property type="evidence" value="ECO:0007669"/>
    <property type="project" value="UniProtKB-KW"/>
</dbReference>
<dbReference type="InterPro" id="IPR002314">
    <property type="entry name" value="aa-tRNA-synt_IIb"/>
</dbReference>
<dbReference type="FunFam" id="3.30.980.10:FF:000005">
    <property type="entry name" value="Threonyl-tRNA synthetase, mitochondrial"/>
    <property type="match status" value="1"/>
</dbReference>
<dbReference type="GO" id="GO:0004829">
    <property type="term" value="F:threonine-tRNA ligase activity"/>
    <property type="evidence" value="ECO:0007669"/>
    <property type="project" value="UniProtKB-UniRule"/>
</dbReference>
<evidence type="ECO:0000256" key="13">
    <source>
        <dbReference type="HAMAP-Rule" id="MF_00184"/>
    </source>
</evidence>
<dbReference type="CDD" id="cd00771">
    <property type="entry name" value="ThrRS_core"/>
    <property type="match status" value="1"/>
</dbReference>
<feature type="domain" description="Aminoacyl-transfer RNA synthetases class-II family profile" evidence="14">
    <location>
        <begin position="209"/>
        <end position="479"/>
    </location>
</feature>
<comment type="similarity">
    <text evidence="1 13">Belongs to the class-II aminoacyl-tRNA synthetase family.</text>
</comment>
<dbReference type="InterPro" id="IPR045864">
    <property type="entry name" value="aa-tRNA-synth_II/BPL/LPL"/>
</dbReference>
<proteinExistence type="inferred from homology"/>
<comment type="caution">
    <text evidence="13">Lacks conserved residue(s) required for the propagation of feature annotation.</text>
</comment>
<evidence type="ECO:0000256" key="4">
    <source>
        <dbReference type="ARBA" id="ARBA00022598"/>
    </source>
</evidence>
<gene>
    <name evidence="13" type="primary">thrS</name>
    <name evidence="15" type="ORF">A3D08_01305</name>
</gene>
<dbReference type="InterPro" id="IPR002320">
    <property type="entry name" value="Thr-tRNA-ligase_IIa"/>
</dbReference>
<comment type="catalytic activity">
    <reaction evidence="12 13">
        <text>tRNA(Thr) + L-threonine + ATP = L-threonyl-tRNA(Thr) + AMP + diphosphate + H(+)</text>
        <dbReference type="Rhea" id="RHEA:24624"/>
        <dbReference type="Rhea" id="RHEA-COMP:9670"/>
        <dbReference type="Rhea" id="RHEA-COMP:9704"/>
        <dbReference type="ChEBI" id="CHEBI:15378"/>
        <dbReference type="ChEBI" id="CHEBI:30616"/>
        <dbReference type="ChEBI" id="CHEBI:33019"/>
        <dbReference type="ChEBI" id="CHEBI:57926"/>
        <dbReference type="ChEBI" id="CHEBI:78442"/>
        <dbReference type="ChEBI" id="CHEBI:78534"/>
        <dbReference type="ChEBI" id="CHEBI:456215"/>
        <dbReference type="EC" id="6.1.1.3"/>
    </reaction>
</comment>
<evidence type="ECO:0000256" key="5">
    <source>
        <dbReference type="ARBA" id="ARBA00022723"/>
    </source>
</evidence>
<keyword evidence="2 13" id="KW-0963">Cytoplasm</keyword>
<evidence type="ECO:0000256" key="6">
    <source>
        <dbReference type="ARBA" id="ARBA00022741"/>
    </source>
</evidence>
<comment type="caution">
    <text evidence="15">The sequence shown here is derived from an EMBL/GenBank/DDBJ whole genome shotgun (WGS) entry which is preliminary data.</text>
</comment>
<dbReference type="Gene3D" id="3.30.930.10">
    <property type="entry name" value="Bira Bifunctional Protein, Domain 2"/>
    <property type="match status" value="1"/>
</dbReference>
<dbReference type="PROSITE" id="PS50862">
    <property type="entry name" value="AA_TRNA_LIGASE_II"/>
    <property type="match status" value="1"/>
</dbReference>